<name>A0A7Y6MBA6_9ACTN</name>
<feature type="chain" id="PRO_5038691902" description="Ig-like domain (Group 3)" evidence="1">
    <location>
        <begin position="33"/>
        <end position="342"/>
    </location>
</feature>
<keyword evidence="1" id="KW-0732">Signal</keyword>
<dbReference type="AlphaFoldDB" id="A0A7Y6MBA6"/>
<dbReference type="RefSeq" id="WP_175600985.1">
    <property type="nucleotide sequence ID" value="NZ_JABWGO010000002.1"/>
</dbReference>
<keyword evidence="3" id="KW-1185">Reference proteome</keyword>
<proteinExistence type="predicted"/>
<feature type="signal peptide" evidence="1">
    <location>
        <begin position="1"/>
        <end position="32"/>
    </location>
</feature>
<dbReference type="EMBL" id="JABWGO010000002">
    <property type="protein sequence ID" value="NUW41492.1"/>
    <property type="molecule type" value="Genomic_DNA"/>
</dbReference>
<gene>
    <name evidence="2" type="ORF">HT134_15290</name>
</gene>
<evidence type="ECO:0000313" key="3">
    <source>
        <dbReference type="Proteomes" id="UP000546126"/>
    </source>
</evidence>
<protein>
    <recommendedName>
        <fullName evidence="4">Ig-like domain (Group 3)</fullName>
    </recommendedName>
</protein>
<evidence type="ECO:0000256" key="1">
    <source>
        <dbReference type="SAM" id="SignalP"/>
    </source>
</evidence>
<comment type="caution">
    <text evidence="2">The sequence shown here is derived from an EMBL/GenBank/DDBJ whole genome shotgun (WGS) entry which is preliminary data.</text>
</comment>
<organism evidence="2 3">
    <name type="scientific">Nonomuraea rhodomycinica</name>
    <dbReference type="NCBI Taxonomy" id="1712872"/>
    <lineage>
        <taxon>Bacteria</taxon>
        <taxon>Bacillati</taxon>
        <taxon>Actinomycetota</taxon>
        <taxon>Actinomycetes</taxon>
        <taxon>Streptosporangiales</taxon>
        <taxon>Streptosporangiaceae</taxon>
        <taxon>Nonomuraea</taxon>
    </lineage>
</organism>
<dbReference type="Proteomes" id="UP000546126">
    <property type="component" value="Unassembled WGS sequence"/>
</dbReference>
<accession>A0A7Y6MBA6</accession>
<evidence type="ECO:0000313" key="2">
    <source>
        <dbReference type="EMBL" id="NUW41492.1"/>
    </source>
</evidence>
<reference evidence="2 3" key="1">
    <citation type="submission" date="2020-06" db="EMBL/GenBank/DDBJ databases">
        <authorList>
            <person name="Chanama M."/>
        </authorList>
    </citation>
    <scope>NUCLEOTIDE SEQUENCE [LARGE SCALE GENOMIC DNA]</scope>
    <source>
        <strain evidence="2 3">TBRC6557</strain>
    </source>
</reference>
<sequence>MIKGMRLLMAAATGAALLLGGVHLSAANAATAGPDFSGAASSDAFIPLDKDVEVTVTLQLKDPGTVSAVNGTITPPGGSERPVGFDFRPSTAAETAVTGRFGIGKDDPAGDWRMTVKVTRNGAVRDNAFTIGVSARQGIRDASVRPDPVQLVKGKDVKVSVRAGVTDATSVSAKLISDESNEAFDLGDLALYSDGSYRGETYFADDTAPGSWTLEVTATRGGQAVKGVASFTVKAPAGGASKKARTRVTISAPATAAKGRPIKVQGKVYRGSKAYPGKRLEVYFKAKGAKTYKLLGYAKSNASGRYVKTYPARKDGYFRVKVPGTATARSALSPQEFVDVRP</sequence>
<evidence type="ECO:0008006" key="4">
    <source>
        <dbReference type="Google" id="ProtNLM"/>
    </source>
</evidence>